<name>A6G2U5_9BACT</name>
<feature type="region of interest" description="Disordered" evidence="1">
    <location>
        <begin position="19"/>
        <end position="51"/>
    </location>
</feature>
<protein>
    <recommendedName>
        <fullName evidence="4">Lipoprotein</fullName>
    </recommendedName>
</protein>
<dbReference type="RefSeq" id="WP_006971044.1">
    <property type="nucleotide sequence ID" value="NZ_ABCS01000016.1"/>
</dbReference>
<evidence type="ECO:0000256" key="1">
    <source>
        <dbReference type="SAM" id="MobiDB-lite"/>
    </source>
</evidence>
<organism evidence="2 3">
    <name type="scientific">Plesiocystis pacifica SIR-1</name>
    <dbReference type="NCBI Taxonomy" id="391625"/>
    <lineage>
        <taxon>Bacteria</taxon>
        <taxon>Pseudomonadati</taxon>
        <taxon>Myxococcota</taxon>
        <taxon>Polyangia</taxon>
        <taxon>Nannocystales</taxon>
        <taxon>Nannocystaceae</taxon>
        <taxon>Plesiocystis</taxon>
    </lineage>
</organism>
<evidence type="ECO:0000313" key="2">
    <source>
        <dbReference type="EMBL" id="EDM79795.1"/>
    </source>
</evidence>
<keyword evidence="3" id="KW-1185">Reference proteome</keyword>
<evidence type="ECO:0008006" key="4">
    <source>
        <dbReference type="Google" id="ProtNLM"/>
    </source>
</evidence>
<dbReference type="OrthoDB" id="9809164at2"/>
<dbReference type="AlphaFoldDB" id="A6G2U5"/>
<proteinExistence type="predicted"/>
<dbReference type="Proteomes" id="UP000005801">
    <property type="component" value="Unassembled WGS sequence"/>
</dbReference>
<dbReference type="PROSITE" id="PS51257">
    <property type="entry name" value="PROKAR_LIPOPROTEIN"/>
    <property type="match status" value="1"/>
</dbReference>
<evidence type="ECO:0000313" key="3">
    <source>
        <dbReference type="Proteomes" id="UP000005801"/>
    </source>
</evidence>
<feature type="region of interest" description="Disordered" evidence="1">
    <location>
        <begin position="145"/>
        <end position="164"/>
    </location>
</feature>
<reference evidence="2 3" key="1">
    <citation type="submission" date="2007-06" db="EMBL/GenBank/DDBJ databases">
        <authorList>
            <person name="Shimkets L."/>
            <person name="Ferriera S."/>
            <person name="Johnson J."/>
            <person name="Kravitz S."/>
            <person name="Beeson K."/>
            <person name="Sutton G."/>
            <person name="Rogers Y.-H."/>
            <person name="Friedman R."/>
            <person name="Frazier M."/>
            <person name="Venter J.C."/>
        </authorList>
    </citation>
    <scope>NUCLEOTIDE SEQUENCE [LARGE SCALE GENOMIC DNA]</scope>
    <source>
        <strain evidence="2 3">SIR-1</strain>
    </source>
</reference>
<dbReference type="STRING" id="391625.PPSIR1_31888"/>
<comment type="caution">
    <text evidence="2">The sequence shown here is derived from an EMBL/GenBank/DDBJ whole genome shotgun (WGS) entry which is preliminary data.</text>
</comment>
<dbReference type="EMBL" id="ABCS01000016">
    <property type="protein sequence ID" value="EDM79795.1"/>
    <property type="molecule type" value="Genomic_DNA"/>
</dbReference>
<accession>A6G2U5</accession>
<gene>
    <name evidence="2" type="ORF">PPSIR1_31888</name>
</gene>
<feature type="compositionally biased region" description="Pro residues" evidence="1">
    <location>
        <begin position="23"/>
        <end position="32"/>
    </location>
</feature>
<sequence>MRRAPQAVRVAFAAWTLAGCRPEPTPPTNPDPDPAEAKPALAPGTCNTDSDCTEGRACLDRRCVSTSAQRSAGACGLAPITFPDASRQLPEAAQVRIDEALPCLREAIAEGGTLELHVLDADPLASERAAVLRAFLDQRELGEVELERGSPSEGEPGRLELRFR</sequence>